<proteinExistence type="predicted"/>
<protein>
    <recommendedName>
        <fullName evidence="3">Phage tail protein</fullName>
    </recommendedName>
</protein>
<dbReference type="EMBL" id="JARWAO010000010">
    <property type="protein sequence ID" value="MDR5897315.1"/>
    <property type="molecule type" value="Genomic_DNA"/>
</dbReference>
<evidence type="ECO:0000313" key="1">
    <source>
        <dbReference type="EMBL" id="MDR5897315.1"/>
    </source>
</evidence>
<keyword evidence="2" id="KW-1185">Reference proteome</keyword>
<sequence>MTTNVTFQLITPDGKPFSNASVAIQLTGSGFASEKDGVVVPTSVDATTDENGHGSVDLYPVEQYDYVLTATDAESGVSIRHEFYVPDSDEPVHLADLIMTPEPSNTSYDEAAIQKITQHKIDAQHARDDALNYSGSAGTSATAAADSAMAASNSALTATNAISGLTTLRETTSKAAVDSQVSAANAANSASNAKSSETNAAAAQIASASSAAAAATSAESANQRASEISEKLSMADQRVVDASDSAASAADSAKAASNSAMVAAANADRIEEAIQAAGDSSASDAQLTADVSEGIDAMTAAFNASADALNISTTAE</sequence>
<gene>
    <name evidence="1" type="ORF">QC825_14685</name>
</gene>
<reference evidence="1 2" key="1">
    <citation type="submission" date="2023-04" db="EMBL/GenBank/DDBJ databases">
        <title>A long-awaited taxogenomic arrangement of the family Halomonadaceae.</title>
        <authorList>
            <person name="De La Haba R."/>
            <person name="Chuvochina M."/>
            <person name="Wittouck S."/>
            <person name="Arahal D.R."/>
            <person name="Sanchez-Porro C."/>
            <person name="Hugenholtz P."/>
            <person name="Ventosa A."/>
        </authorList>
    </citation>
    <scope>NUCLEOTIDE SEQUENCE [LARGE SCALE GENOMIC DNA]</scope>
    <source>
        <strain evidence="1 2">DSM 22428</strain>
    </source>
</reference>
<evidence type="ECO:0000313" key="2">
    <source>
        <dbReference type="Proteomes" id="UP001269375"/>
    </source>
</evidence>
<name>A0ABU1GZ30_9GAMM</name>
<organism evidence="1 2">
    <name type="scientific">Larsenimonas suaedae</name>
    <dbReference type="NCBI Taxonomy" id="1851019"/>
    <lineage>
        <taxon>Bacteria</taxon>
        <taxon>Pseudomonadati</taxon>
        <taxon>Pseudomonadota</taxon>
        <taxon>Gammaproteobacteria</taxon>
        <taxon>Oceanospirillales</taxon>
        <taxon>Halomonadaceae</taxon>
        <taxon>Larsenimonas</taxon>
    </lineage>
</organism>
<evidence type="ECO:0008006" key="3">
    <source>
        <dbReference type="Google" id="ProtNLM"/>
    </source>
</evidence>
<comment type="caution">
    <text evidence="1">The sequence shown here is derived from an EMBL/GenBank/DDBJ whole genome shotgun (WGS) entry which is preliminary data.</text>
</comment>
<dbReference type="RefSeq" id="WP_251595617.1">
    <property type="nucleotide sequence ID" value="NZ_JAMLJI010000006.1"/>
</dbReference>
<dbReference type="Proteomes" id="UP001269375">
    <property type="component" value="Unassembled WGS sequence"/>
</dbReference>
<accession>A0ABU1GZ30</accession>